<sequence length="98" mass="10921">MIVPPRANAVPSETAETAPTQRDCHLQCIAERGRMGWQRASGYNDRALIEADISRWKRVIGDGLRSQTDERQATEVAIAANVLNRMLKLGCPKYVRVA</sequence>
<dbReference type="Proteomes" id="UP001243009">
    <property type="component" value="Unassembled WGS sequence"/>
</dbReference>
<proteinExistence type="predicted"/>
<evidence type="ECO:0000313" key="2">
    <source>
        <dbReference type="EMBL" id="MDO9713961.1"/>
    </source>
</evidence>
<keyword evidence="3" id="KW-1185">Reference proteome</keyword>
<gene>
    <name evidence="2" type="ORF">Q7A36_37000</name>
</gene>
<organism evidence="2 3">
    <name type="scientific">Paracraurococcus lichenis</name>
    <dbReference type="NCBI Taxonomy" id="3064888"/>
    <lineage>
        <taxon>Bacteria</taxon>
        <taxon>Pseudomonadati</taxon>
        <taxon>Pseudomonadota</taxon>
        <taxon>Alphaproteobacteria</taxon>
        <taxon>Acetobacterales</taxon>
        <taxon>Roseomonadaceae</taxon>
        <taxon>Paracraurococcus</taxon>
    </lineage>
</organism>
<accession>A0ABT9ECL4</accession>
<feature type="region of interest" description="Disordered" evidence="1">
    <location>
        <begin position="1"/>
        <end position="21"/>
    </location>
</feature>
<dbReference type="EMBL" id="JAUTWS010000142">
    <property type="protein sequence ID" value="MDO9713961.1"/>
    <property type="molecule type" value="Genomic_DNA"/>
</dbReference>
<name>A0ABT9ECL4_9PROT</name>
<reference evidence="2 3" key="1">
    <citation type="submission" date="2023-08" db="EMBL/GenBank/DDBJ databases">
        <title>The draft genome sequence of Paracraurococcus sp. LOR1-02.</title>
        <authorList>
            <person name="Kingkaew E."/>
            <person name="Tanasupawat S."/>
        </authorList>
    </citation>
    <scope>NUCLEOTIDE SEQUENCE [LARGE SCALE GENOMIC DNA]</scope>
    <source>
        <strain evidence="2 3">LOR1-02</strain>
    </source>
</reference>
<evidence type="ECO:0000256" key="1">
    <source>
        <dbReference type="SAM" id="MobiDB-lite"/>
    </source>
</evidence>
<evidence type="ECO:0000313" key="3">
    <source>
        <dbReference type="Proteomes" id="UP001243009"/>
    </source>
</evidence>
<comment type="caution">
    <text evidence="2">The sequence shown here is derived from an EMBL/GenBank/DDBJ whole genome shotgun (WGS) entry which is preliminary data.</text>
</comment>
<protein>
    <recommendedName>
        <fullName evidence="4">Transposase</fullName>
    </recommendedName>
</protein>
<dbReference type="RefSeq" id="WP_305108808.1">
    <property type="nucleotide sequence ID" value="NZ_JAUTWS010000142.1"/>
</dbReference>
<evidence type="ECO:0008006" key="4">
    <source>
        <dbReference type="Google" id="ProtNLM"/>
    </source>
</evidence>